<dbReference type="EMBL" id="CAKOGP040000957">
    <property type="protein sequence ID" value="CAJ1940797.1"/>
    <property type="molecule type" value="Genomic_DNA"/>
</dbReference>
<dbReference type="AlphaFoldDB" id="A0AAD2CNH7"/>
<evidence type="ECO:0000313" key="3">
    <source>
        <dbReference type="Proteomes" id="UP001295423"/>
    </source>
</evidence>
<feature type="compositionally biased region" description="Polar residues" evidence="1">
    <location>
        <begin position="231"/>
        <end position="240"/>
    </location>
</feature>
<feature type="compositionally biased region" description="Basic residues" evidence="1">
    <location>
        <begin position="97"/>
        <end position="111"/>
    </location>
</feature>
<feature type="compositionally biased region" description="Acidic residues" evidence="1">
    <location>
        <begin position="290"/>
        <end position="305"/>
    </location>
</feature>
<name>A0AAD2CNH7_9STRA</name>
<proteinExistence type="predicted"/>
<reference evidence="2" key="1">
    <citation type="submission" date="2023-08" db="EMBL/GenBank/DDBJ databases">
        <authorList>
            <person name="Audoor S."/>
            <person name="Bilcke G."/>
        </authorList>
    </citation>
    <scope>NUCLEOTIDE SEQUENCE</scope>
</reference>
<accession>A0AAD2CNH7</accession>
<protein>
    <submittedName>
        <fullName evidence="2">Uncharacterized protein</fullName>
    </submittedName>
</protein>
<feature type="region of interest" description="Disordered" evidence="1">
    <location>
        <begin position="60"/>
        <end position="123"/>
    </location>
</feature>
<keyword evidence="3" id="KW-1185">Reference proteome</keyword>
<evidence type="ECO:0000313" key="2">
    <source>
        <dbReference type="EMBL" id="CAJ1940797.1"/>
    </source>
</evidence>
<comment type="caution">
    <text evidence="2">The sequence shown here is derived from an EMBL/GenBank/DDBJ whole genome shotgun (WGS) entry which is preliminary data.</text>
</comment>
<feature type="compositionally biased region" description="Polar residues" evidence="1">
    <location>
        <begin position="76"/>
        <end position="85"/>
    </location>
</feature>
<gene>
    <name evidence="2" type="ORF">CYCCA115_LOCUS7221</name>
</gene>
<evidence type="ECO:0000256" key="1">
    <source>
        <dbReference type="SAM" id="MobiDB-lite"/>
    </source>
</evidence>
<organism evidence="2 3">
    <name type="scientific">Cylindrotheca closterium</name>
    <dbReference type="NCBI Taxonomy" id="2856"/>
    <lineage>
        <taxon>Eukaryota</taxon>
        <taxon>Sar</taxon>
        <taxon>Stramenopiles</taxon>
        <taxon>Ochrophyta</taxon>
        <taxon>Bacillariophyta</taxon>
        <taxon>Bacillariophyceae</taxon>
        <taxon>Bacillariophycidae</taxon>
        <taxon>Bacillariales</taxon>
        <taxon>Bacillariaceae</taxon>
        <taxon>Cylindrotheca</taxon>
    </lineage>
</organism>
<feature type="region of interest" description="Disordered" evidence="1">
    <location>
        <begin position="230"/>
        <end position="344"/>
    </location>
</feature>
<dbReference type="Proteomes" id="UP001295423">
    <property type="component" value="Unassembled WGS sequence"/>
</dbReference>
<sequence>MQSYLHELLQEHHTFARDVKVVQDNAKVLTNDSSSSMLFLLQQQDNDNWAAKLTNASIDGMMEPQDNTGISRWENQEPSPSSRQRNNNKKLPNDKLFKKKKNESSVQKKKSKESSSTSAKNKMIPFAKQSIRRSISDSKNMQDTLRKRAMELLLATSGTFTAGSKEGGGGGDFAKKGMIRRNSWSHQKLHQSRDWEEFSGSHELTIPVRRTSGEMSEEFKWDDGDAVAGVASTTSISEQQQRQHKSLEFTNHSLRQPDEQGINNNVDPTKYKDTRLKVPTRRNTFQDTPLFDEDEDSFTDGDTADADLSSSPPPSSTINSWYHHRQKKSTAASHIQEASDITAM</sequence>